<keyword evidence="7" id="KW-1185">Reference proteome</keyword>
<dbReference type="CDD" id="cd05013">
    <property type="entry name" value="SIS_RpiR"/>
    <property type="match status" value="1"/>
</dbReference>
<dbReference type="RefSeq" id="WP_072848233.1">
    <property type="nucleotide sequence ID" value="NZ_FQVI01000001.1"/>
</dbReference>
<dbReference type="GO" id="GO:0097367">
    <property type="term" value="F:carbohydrate derivative binding"/>
    <property type="evidence" value="ECO:0007669"/>
    <property type="project" value="InterPro"/>
</dbReference>
<dbReference type="Gene3D" id="1.10.10.10">
    <property type="entry name" value="Winged helix-like DNA-binding domain superfamily/Winged helix DNA-binding domain"/>
    <property type="match status" value="1"/>
</dbReference>
<feature type="domain" description="HTH rpiR-type" evidence="4">
    <location>
        <begin position="4"/>
        <end position="80"/>
    </location>
</feature>
<dbReference type="GO" id="GO:1901135">
    <property type="term" value="P:carbohydrate derivative metabolic process"/>
    <property type="evidence" value="ECO:0007669"/>
    <property type="project" value="InterPro"/>
</dbReference>
<dbReference type="OrthoDB" id="3684496at2"/>
<dbReference type="PANTHER" id="PTHR30514">
    <property type="entry name" value="GLUCOKINASE"/>
    <property type="match status" value="1"/>
</dbReference>
<dbReference type="SUPFAM" id="SSF46689">
    <property type="entry name" value="Homeodomain-like"/>
    <property type="match status" value="1"/>
</dbReference>
<dbReference type="Pfam" id="PF01418">
    <property type="entry name" value="HTH_6"/>
    <property type="match status" value="1"/>
</dbReference>
<dbReference type="EMBL" id="FQVI01000001">
    <property type="protein sequence ID" value="SHE32115.1"/>
    <property type="molecule type" value="Genomic_DNA"/>
</dbReference>
<sequence>MVEISCIEKIRGKEKLLTNTEKKIAEYVLNHYDKVLTYNITELAESAGVSDASVVRFCKSIGYKGYQDFKINAAKDVLPREKHFNPSIEQFDDVETICKKIFSSEITVLNRTLAGLERGTLEKVADMIRQADKIVFFGSGGSLLVGKDAQHKFMKIGIRTYVYEDIDMQLMASSLLEKGDVAFCISHSGSNYNVLNCMKNAESKGAGTIALVSQGKTPLSKTADVVLYTAAEETMFKSESVSTRIAQLAMIDVIVAIIAFSDYDKSYAAIQETREATSQNKF</sequence>
<evidence type="ECO:0000259" key="5">
    <source>
        <dbReference type="PROSITE" id="PS51464"/>
    </source>
</evidence>
<keyword evidence="1" id="KW-0805">Transcription regulation</keyword>
<dbReference type="InterPro" id="IPR035472">
    <property type="entry name" value="RpiR-like_SIS"/>
</dbReference>
<dbReference type="SUPFAM" id="SSF53697">
    <property type="entry name" value="SIS domain"/>
    <property type="match status" value="1"/>
</dbReference>
<dbReference type="PROSITE" id="PS00356">
    <property type="entry name" value="HTH_LACI_1"/>
    <property type="match status" value="1"/>
</dbReference>
<dbReference type="PROSITE" id="PS51464">
    <property type="entry name" value="SIS"/>
    <property type="match status" value="1"/>
</dbReference>
<feature type="domain" description="SIS" evidence="5">
    <location>
        <begin position="124"/>
        <end position="264"/>
    </location>
</feature>
<dbReference type="InterPro" id="IPR009057">
    <property type="entry name" value="Homeodomain-like_sf"/>
</dbReference>
<dbReference type="InterPro" id="IPR047640">
    <property type="entry name" value="RpiR-like"/>
</dbReference>
<name>A0A1M4SIS7_9CLOT</name>
<evidence type="ECO:0000256" key="3">
    <source>
        <dbReference type="ARBA" id="ARBA00023163"/>
    </source>
</evidence>
<dbReference type="GO" id="GO:0003700">
    <property type="term" value="F:DNA-binding transcription factor activity"/>
    <property type="evidence" value="ECO:0007669"/>
    <property type="project" value="InterPro"/>
</dbReference>
<evidence type="ECO:0000256" key="2">
    <source>
        <dbReference type="ARBA" id="ARBA00023125"/>
    </source>
</evidence>
<dbReference type="Pfam" id="PF01380">
    <property type="entry name" value="SIS"/>
    <property type="match status" value="1"/>
</dbReference>
<evidence type="ECO:0000313" key="6">
    <source>
        <dbReference type="EMBL" id="SHE32115.1"/>
    </source>
</evidence>
<proteinExistence type="predicted"/>
<organism evidence="6 7">
    <name type="scientific">Lactonifactor longoviformis DSM 17459</name>
    <dbReference type="NCBI Taxonomy" id="1122155"/>
    <lineage>
        <taxon>Bacteria</taxon>
        <taxon>Bacillati</taxon>
        <taxon>Bacillota</taxon>
        <taxon>Clostridia</taxon>
        <taxon>Eubacteriales</taxon>
        <taxon>Clostridiaceae</taxon>
        <taxon>Lactonifactor</taxon>
    </lineage>
</organism>
<dbReference type="Gene3D" id="3.40.50.10490">
    <property type="entry name" value="Glucose-6-phosphate isomerase like protein, domain 1"/>
    <property type="match status" value="1"/>
</dbReference>
<dbReference type="InterPro" id="IPR036388">
    <property type="entry name" value="WH-like_DNA-bd_sf"/>
</dbReference>
<gene>
    <name evidence="6" type="ORF">SAMN02745158_00122</name>
</gene>
<keyword evidence="3" id="KW-0804">Transcription</keyword>
<accession>A0A1M4SIS7</accession>
<dbReference type="PROSITE" id="PS51071">
    <property type="entry name" value="HTH_RPIR"/>
    <property type="match status" value="1"/>
</dbReference>
<dbReference type="GO" id="GO:0003677">
    <property type="term" value="F:DNA binding"/>
    <property type="evidence" value="ECO:0007669"/>
    <property type="project" value="UniProtKB-KW"/>
</dbReference>
<dbReference type="InterPro" id="IPR001347">
    <property type="entry name" value="SIS_dom"/>
</dbReference>
<protein>
    <submittedName>
        <fullName evidence="6">Transcriptional regulator, RpiR family</fullName>
    </submittedName>
</protein>
<reference evidence="6 7" key="1">
    <citation type="submission" date="2016-11" db="EMBL/GenBank/DDBJ databases">
        <authorList>
            <person name="Jaros S."/>
            <person name="Januszkiewicz K."/>
            <person name="Wedrychowicz H."/>
        </authorList>
    </citation>
    <scope>NUCLEOTIDE SEQUENCE [LARGE SCALE GENOMIC DNA]</scope>
    <source>
        <strain evidence="6 7">DSM 17459</strain>
    </source>
</reference>
<evidence type="ECO:0000256" key="1">
    <source>
        <dbReference type="ARBA" id="ARBA00023015"/>
    </source>
</evidence>
<dbReference type="STRING" id="1122155.SAMN02745158_00122"/>
<dbReference type="AlphaFoldDB" id="A0A1M4SIS7"/>
<evidence type="ECO:0000259" key="4">
    <source>
        <dbReference type="PROSITE" id="PS51071"/>
    </source>
</evidence>
<dbReference type="Proteomes" id="UP000184245">
    <property type="component" value="Unassembled WGS sequence"/>
</dbReference>
<keyword evidence="2" id="KW-0238">DNA-binding</keyword>
<dbReference type="PANTHER" id="PTHR30514:SF1">
    <property type="entry name" value="HTH-TYPE TRANSCRIPTIONAL REGULATOR HEXR-RELATED"/>
    <property type="match status" value="1"/>
</dbReference>
<evidence type="ECO:0000313" key="7">
    <source>
        <dbReference type="Proteomes" id="UP000184245"/>
    </source>
</evidence>
<dbReference type="InterPro" id="IPR000281">
    <property type="entry name" value="HTH_RpiR"/>
</dbReference>
<dbReference type="InterPro" id="IPR046348">
    <property type="entry name" value="SIS_dom_sf"/>
</dbReference>